<protein>
    <recommendedName>
        <fullName evidence="14">Tyrosine recombinase XerC</fullName>
    </recommendedName>
</protein>
<evidence type="ECO:0000256" key="1">
    <source>
        <dbReference type="ARBA" id="ARBA00004496"/>
    </source>
</evidence>
<dbReference type="InterPro" id="IPR011010">
    <property type="entry name" value="DNA_brk_join_enz"/>
</dbReference>
<evidence type="ECO:0000259" key="11">
    <source>
        <dbReference type="PROSITE" id="PS51900"/>
    </source>
</evidence>
<dbReference type="CDD" id="cd00798">
    <property type="entry name" value="INT_XerDC_C"/>
    <property type="match status" value="1"/>
</dbReference>
<dbReference type="PANTHER" id="PTHR30349:SF77">
    <property type="entry name" value="TYROSINE RECOMBINASE XERC"/>
    <property type="match status" value="1"/>
</dbReference>
<keyword evidence="4" id="KW-0159">Chromosome partition</keyword>
<keyword evidence="7" id="KW-0233">DNA recombination</keyword>
<evidence type="ECO:0000256" key="3">
    <source>
        <dbReference type="ARBA" id="ARBA00022618"/>
    </source>
</evidence>
<dbReference type="GO" id="GO:0003677">
    <property type="term" value="F:DNA binding"/>
    <property type="evidence" value="ECO:0007669"/>
    <property type="project" value="UniProtKB-UniRule"/>
</dbReference>
<dbReference type="GO" id="GO:0007059">
    <property type="term" value="P:chromosome segregation"/>
    <property type="evidence" value="ECO:0007669"/>
    <property type="project" value="UniProtKB-KW"/>
</dbReference>
<reference evidence="12 13" key="1">
    <citation type="journal article" date="2016" name="Nat. Commun.">
        <title>Thousands of microbial genomes shed light on interconnected biogeochemical processes in an aquifer system.</title>
        <authorList>
            <person name="Anantharaman K."/>
            <person name="Brown C.T."/>
            <person name="Hug L.A."/>
            <person name="Sharon I."/>
            <person name="Castelle C.J."/>
            <person name="Probst A.J."/>
            <person name="Thomas B.C."/>
            <person name="Singh A."/>
            <person name="Wilkins M.J."/>
            <person name="Karaoz U."/>
            <person name="Brodie E.L."/>
            <person name="Williams K.H."/>
            <person name="Hubbard S.S."/>
            <person name="Banfield J.F."/>
        </authorList>
    </citation>
    <scope>NUCLEOTIDE SEQUENCE [LARGE SCALE GENOMIC DNA]</scope>
</reference>
<dbReference type="NCBIfam" id="NF040815">
    <property type="entry name" value="recomb_XerA_Arch"/>
    <property type="match status" value="1"/>
</dbReference>
<dbReference type="GO" id="GO:0006310">
    <property type="term" value="P:DNA recombination"/>
    <property type="evidence" value="ECO:0007669"/>
    <property type="project" value="UniProtKB-KW"/>
</dbReference>
<dbReference type="PROSITE" id="PS51898">
    <property type="entry name" value="TYR_RECOMBINASE"/>
    <property type="match status" value="1"/>
</dbReference>
<evidence type="ECO:0008006" key="14">
    <source>
        <dbReference type="Google" id="ProtNLM"/>
    </source>
</evidence>
<gene>
    <name evidence="12" type="ORF">A2924_01535</name>
</gene>
<evidence type="ECO:0000256" key="6">
    <source>
        <dbReference type="ARBA" id="ARBA00023125"/>
    </source>
</evidence>
<dbReference type="EMBL" id="MFIA01000012">
    <property type="protein sequence ID" value="OGF82869.1"/>
    <property type="molecule type" value="Genomic_DNA"/>
</dbReference>
<feature type="domain" description="Tyr recombinase" evidence="10">
    <location>
        <begin position="111"/>
        <end position="283"/>
    </location>
</feature>
<dbReference type="InterPro" id="IPR013762">
    <property type="entry name" value="Integrase-like_cat_sf"/>
</dbReference>
<evidence type="ECO:0000256" key="8">
    <source>
        <dbReference type="ARBA" id="ARBA00023306"/>
    </source>
</evidence>
<dbReference type="PROSITE" id="PS51900">
    <property type="entry name" value="CB"/>
    <property type="match status" value="1"/>
</dbReference>
<comment type="subcellular location">
    <subcellularLocation>
        <location evidence="1">Cytoplasm</location>
    </subcellularLocation>
</comment>
<sequence>MASLEALKKEFLEYLEIEKGRSVKTVENYDRYLKRFFDFSKATGAKDITEDMVRRYRLWLNRLQDENGENLSRATQNYYIIALRMFLKYLSRRNVPALDAEKIELTKLPQRQLDLLDISDLERLLTSPKGANEKALRDKAILEMFFSTGLRISELCGLGTESINIKRGEFSVRGKGGKVRVVFLSDRAKTAINNYLEKRKEVDEEKLFAVTPRSVERMVKKYAISAGITKKVTPHVLRHAFATDLLQNGADLRSVQALLGHANISTTQIYTHFTDRQLGEVHKAFHGKRRK</sequence>
<accession>A0A1F5X4R3</accession>
<dbReference type="Gene3D" id="1.10.443.10">
    <property type="entry name" value="Intergrase catalytic core"/>
    <property type="match status" value="1"/>
</dbReference>
<dbReference type="AlphaFoldDB" id="A0A1F5X4R3"/>
<evidence type="ECO:0000259" key="10">
    <source>
        <dbReference type="PROSITE" id="PS51898"/>
    </source>
</evidence>
<organism evidence="12 13">
    <name type="scientific">Candidatus Giovannonibacteria bacterium RIFCSPLOWO2_01_FULL_44_16</name>
    <dbReference type="NCBI Taxonomy" id="1798348"/>
    <lineage>
        <taxon>Bacteria</taxon>
        <taxon>Candidatus Giovannoniibacteriota</taxon>
    </lineage>
</organism>
<name>A0A1F5X4R3_9BACT</name>
<dbReference type="InterPro" id="IPR004107">
    <property type="entry name" value="Integrase_SAM-like_N"/>
</dbReference>
<feature type="domain" description="Core-binding (CB)" evidence="11">
    <location>
        <begin position="2"/>
        <end position="91"/>
    </location>
</feature>
<dbReference type="GO" id="GO:0051301">
    <property type="term" value="P:cell division"/>
    <property type="evidence" value="ECO:0007669"/>
    <property type="project" value="UniProtKB-KW"/>
</dbReference>
<dbReference type="InterPro" id="IPR010998">
    <property type="entry name" value="Integrase_recombinase_N"/>
</dbReference>
<dbReference type="InterPro" id="IPR044068">
    <property type="entry name" value="CB"/>
</dbReference>
<dbReference type="PANTHER" id="PTHR30349">
    <property type="entry name" value="PHAGE INTEGRASE-RELATED"/>
    <property type="match status" value="1"/>
</dbReference>
<evidence type="ECO:0000256" key="9">
    <source>
        <dbReference type="PROSITE-ProRule" id="PRU01248"/>
    </source>
</evidence>
<dbReference type="InterPro" id="IPR002104">
    <property type="entry name" value="Integrase_catalytic"/>
</dbReference>
<dbReference type="GO" id="GO:0015074">
    <property type="term" value="P:DNA integration"/>
    <property type="evidence" value="ECO:0007669"/>
    <property type="project" value="UniProtKB-KW"/>
</dbReference>
<dbReference type="GO" id="GO:0005737">
    <property type="term" value="C:cytoplasm"/>
    <property type="evidence" value="ECO:0007669"/>
    <property type="project" value="UniProtKB-SubCell"/>
</dbReference>
<keyword evidence="2" id="KW-0963">Cytoplasm</keyword>
<comment type="caution">
    <text evidence="12">The sequence shown here is derived from an EMBL/GenBank/DDBJ whole genome shotgun (WGS) entry which is preliminary data.</text>
</comment>
<proteinExistence type="predicted"/>
<dbReference type="Proteomes" id="UP000178046">
    <property type="component" value="Unassembled WGS sequence"/>
</dbReference>
<keyword evidence="5" id="KW-0229">DNA integration</keyword>
<keyword evidence="3" id="KW-0132">Cell division</keyword>
<dbReference type="Pfam" id="PF00589">
    <property type="entry name" value="Phage_integrase"/>
    <property type="match status" value="1"/>
</dbReference>
<dbReference type="Pfam" id="PF02899">
    <property type="entry name" value="Phage_int_SAM_1"/>
    <property type="match status" value="1"/>
</dbReference>
<evidence type="ECO:0000313" key="12">
    <source>
        <dbReference type="EMBL" id="OGF82869.1"/>
    </source>
</evidence>
<keyword evidence="6 9" id="KW-0238">DNA-binding</keyword>
<evidence type="ECO:0000256" key="7">
    <source>
        <dbReference type="ARBA" id="ARBA00023172"/>
    </source>
</evidence>
<dbReference type="InterPro" id="IPR050090">
    <property type="entry name" value="Tyrosine_recombinase_XerCD"/>
</dbReference>
<dbReference type="Gene3D" id="1.10.150.130">
    <property type="match status" value="1"/>
</dbReference>
<keyword evidence="8" id="KW-0131">Cell cycle</keyword>
<evidence type="ECO:0000256" key="5">
    <source>
        <dbReference type="ARBA" id="ARBA00022908"/>
    </source>
</evidence>
<dbReference type="SUPFAM" id="SSF56349">
    <property type="entry name" value="DNA breaking-rejoining enzymes"/>
    <property type="match status" value="1"/>
</dbReference>
<evidence type="ECO:0000256" key="2">
    <source>
        <dbReference type="ARBA" id="ARBA00022490"/>
    </source>
</evidence>
<evidence type="ECO:0000256" key="4">
    <source>
        <dbReference type="ARBA" id="ARBA00022829"/>
    </source>
</evidence>
<evidence type="ECO:0000313" key="13">
    <source>
        <dbReference type="Proteomes" id="UP000178046"/>
    </source>
</evidence>